<feature type="chain" id="PRO_5046509418" evidence="3">
    <location>
        <begin position="25"/>
        <end position="313"/>
    </location>
</feature>
<dbReference type="InterPro" id="IPR036779">
    <property type="entry name" value="LysM_dom_sf"/>
</dbReference>
<proteinExistence type="predicted"/>
<dbReference type="InterPro" id="IPR010611">
    <property type="entry name" value="3D_dom"/>
</dbReference>
<keyword evidence="1 3" id="KW-0732">Signal</keyword>
<evidence type="ECO:0000256" key="3">
    <source>
        <dbReference type="SAM" id="SignalP"/>
    </source>
</evidence>
<evidence type="ECO:0000259" key="4">
    <source>
        <dbReference type="PROSITE" id="PS51782"/>
    </source>
</evidence>
<feature type="domain" description="LysM" evidence="4">
    <location>
        <begin position="25"/>
        <end position="68"/>
    </location>
</feature>
<dbReference type="RefSeq" id="WP_301139168.1">
    <property type="nucleotide sequence ID" value="NZ_JAUHTQ010000013.1"/>
</dbReference>
<dbReference type="PANTHER" id="PTHR39160">
    <property type="entry name" value="CELL WALL-BINDING PROTEIN YOCH"/>
    <property type="match status" value="1"/>
</dbReference>
<accession>A0ABT8GTW9</accession>
<keyword evidence="6" id="KW-1185">Reference proteome</keyword>
<dbReference type="InterPro" id="IPR036908">
    <property type="entry name" value="RlpA-like_sf"/>
</dbReference>
<feature type="compositionally biased region" description="Polar residues" evidence="2">
    <location>
        <begin position="189"/>
        <end position="218"/>
    </location>
</feature>
<dbReference type="Pfam" id="PF01476">
    <property type="entry name" value="LysM"/>
    <property type="match status" value="2"/>
</dbReference>
<protein>
    <submittedName>
        <fullName evidence="5">LysM peptidoglycan-binding domain-containing protein</fullName>
    </submittedName>
</protein>
<dbReference type="CDD" id="cd00118">
    <property type="entry name" value="LysM"/>
    <property type="match status" value="2"/>
</dbReference>
<dbReference type="Pfam" id="PF06725">
    <property type="entry name" value="3D"/>
    <property type="match status" value="1"/>
</dbReference>
<dbReference type="InterPro" id="IPR018392">
    <property type="entry name" value="LysM"/>
</dbReference>
<feature type="signal peptide" evidence="3">
    <location>
        <begin position="1"/>
        <end position="24"/>
    </location>
</feature>
<gene>
    <name evidence="5" type="ORF">QYB95_14975</name>
</gene>
<evidence type="ECO:0000313" key="5">
    <source>
        <dbReference type="EMBL" id="MDN4494855.1"/>
    </source>
</evidence>
<dbReference type="Gene3D" id="2.40.40.10">
    <property type="entry name" value="RlpA-like domain"/>
    <property type="match status" value="1"/>
</dbReference>
<feature type="compositionally biased region" description="Low complexity" evidence="2">
    <location>
        <begin position="149"/>
        <end position="162"/>
    </location>
</feature>
<reference evidence="5" key="1">
    <citation type="submission" date="2023-07" db="EMBL/GenBank/DDBJ databases">
        <title>Ureibacillus sp. isolated from freshwater well.</title>
        <authorList>
            <person name="Kirdat K."/>
            <person name="Bhatt A."/>
            <person name="Teware R."/>
            <person name="Bhavsar Y."/>
            <person name="Yadav A."/>
        </authorList>
    </citation>
    <scope>NUCLEOTIDE SEQUENCE</scope>
    <source>
        <strain evidence="5">BA0131</strain>
    </source>
</reference>
<evidence type="ECO:0000313" key="6">
    <source>
        <dbReference type="Proteomes" id="UP001172743"/>
    </source>
</evidence>
<dbReference type="InterPro" id="IPR051933">
    <property type="entry name" value="Resuscitation_pf_RpfB"/>
</dbReference>
<comment type="caution">
    <text evidence="5">The sequence shown here is derived from an EMBL/GenBank/DDBJ whole genome shotgun (WGS) entry which is preliminary data.</text>
</comment>
<sequence length="313" mass="32687">MLKKLISIVPVAALTLTVGANVQAATVTVQKGDTLWDLARANNTSVDTIQTVNHLNTDLIHPGDLLTIAKEKHYTVKSGDTLWDIAKKHHVTVSQLLGWNNLNSDLIHPDLNLLIFEGAKTSTAAVSKNATSPATIDHKETAAPTNNETSKASSPKAAAPTTNSEESKASAPEATAPTTNNEQTKESTPEATAPTTNSEVSNESTPAEAAPSTSNTDSKVLIMEATAYTASCEGCSGITSTGINLKENPDAKVISVDPTVIPLGSKVYVEGYGEAIAGDTGGGIKGNKIDVFIASKQEAVKFGVKQLKVTILD</sequence>
<feature type="domain" description="LysM" evidence="4">
    <location>
        <begin position="72"/>
        <end position="115"/>
    </location>
</feature>
<dbReference type="Gene3D" id="3.10.350.10">
    <property type="entry name" value="LysM domain"/>
    <property type="match status" value="2"/>
</dbReference>
<dbReference type="SUPFAM" id="SSF54106">
    <property type="entry name" value="LysM domain"/>
    <property type="match status" value="2"/>
</dbReference>
<organism evidence="5 6">
    <name type="scientific">Ureibacillus aquaedulcis</name>
    <dbReference type="NCBI Taxonomy" id="3058421"/>
    <lineage>
        <taxon>Bacteria</taxon>
        <taxon>Bacillati</taxon>
        <taxon>Bacillota</taxon>
        <taxon>Bacilli</taxon>
        <taxon>Bacillales</taxon>
        <taxon>Caryophanaceae</taxon>
        <taxon>Ureibacillus</taxon>
    </lineage>
</organism>
<feature type="region of interest" description="Disordered" evidence="2">
    <location>
        <begin position="129"/>
        <end position="218"/>
    </location>
</feature>
<dbReference type="SMART" id="SM00257">
    <property type="entry name" value="LysM"/>
    <property type="match status" value="2"/>
</dbReference>
<dbReference type="EMBL" id="JAUHTQ010000013">
    <property type="protein sequence ID" value="MDN4494855.1"/>
    <property type="molecule type" value="Genomic_DNA"/>
</dbReference>
<dbReference type="Proteomes" id="UP001172743">
    <property type="component" value="Unassembled WGS sequence"/>
</dbReference>
<dbReference type="CDD" id="cd22786">
    <property type="entry name" value="DPBB_YuiC-like"/>
    <property type="match status" value="1"/>
</dbReference>
<dbReference type="PROSITE" id="PS51782">
    <property type="entry name" value="LYSM"/>
    <property type="match status" value="2"/>
</dbReference>
<evidence type="ECO:0000256" key="2">
    <source>
        <dbReference type="SAM" id="MobiDB-lite"/>
    </source>
</evidence>
<evidence type="ECO:0000256" key="1">
    <source>
        <dbReference type="ARBA" id="ARBA00022729"/>
    </source>
</evidence>
<name>A0ABT8GTW9_9BACL</name>
<dbReference type="PANTHER" id="PTHR39160:SF6">
    <property type="entry name" value="CELL WALL-BINDING PROTEIN YOCH"/>
    <property type="match status" value="1"/>
</dbReference>
<dbReference type="SUPFAM" id="SSF50685">
    <property type="entry name" value="Barwin-like endoglucanases"/>
    <property type="match status" value="1"/>
</dbReference>